<dbReference type="Pfam" id="PF24626">
    <property type="entry name" value="SH3_Tf2-1"/>
    <property type="match status" value="1"/>
</dbReference>
<accession>V2X125</accession>
<reference evidence="2 3" key="1">
    <citation type="journal article" date="2014" name="BMC Genomics">
        <title>Genome and secretome analysis of the hemibiotrophic fungal pathogen, Moniliophthora roreri, which causes frosty pod rot disease of cacao: mechanisms of the biotrophic and necrotrophic phases.</title>
        <authorList>
            <person name="Meinhardt L.W."/>
            <person name="Costa G.G.L."/>
            <person name="Thomazella D.P.T."/>
            <person name="Teixeira P.J.P.L."/>
            <person name="Carazzolle M.F."/>
            <person name="Schuster S.C."/>
            <person name="Carlson J.E."/>
            <person name="Guiltinan M.J."/>
            <person name="Mieczkowski P."/>
            <person name="Farmer A."/>
            <person name="Ramaraj T."/>
            <person name="Crozier J."/>
            <person name="Davis R.E."/>
            <person name="Shao J."/>
            <person name="Melnick R.L."/>
            <person name="Pereira G.A.G."/>
            <person name="Bailey B.A."/>
        </authorList>
    </citation>
    <scope>NUCLEOTIDE SEQUENCE [LARGE SCALE GENOMIC DNA]</scope>
    <source>
        <strain evidence="2 3">MCA 2997</strain>
    </source>
</reference>
<evidence type="ECO:0000313" key="3">
    <source>
        <dbReference type="Proteomes" id="UP000017559"/>
    </source>
</evidence>
<dbReference type="KEGG" id="mrr:Moror_9322"/>
<evidence type="ECO:0000259" key="1">
    <source>
        <dbReference type="Pfam" id="PF24626"/>
    </source>
</evidence>
<evidence type="ECO:0000313" key="2">
    <source>
        <dbReference type="EMBL" id="ESK86115.1"/>
    </source>
</evidence>
<comment type="caution">
    <text evidence="2">The sequence shown here is derived from an EMBL/GenBank/DDBJ whole genome shotgun (WGS) entry which is preliminary data.</text>
</comment>
<keyword evidence="3" id="KW-1185">Reference proteome</keyword>
<gene>
    <name evidence="2" type="ORF">Moror_9322</name>
</gene>
<dbReference type="AlphaFoldDB" id="V2X125"/>
<name>V2X125_MONRO</name>
<dbReference type="EMBL" id="AWSO01000974">
    <property type="protein sequence ID" value="ESK86115.1"/>
    <property type="molecule type" value="Genomic_DNA"/>
</dbReference>
<dbReference type="Proteomes" id="UP000017559">
    <property type="component" value="Unassembled WGS sequence"/>
</dbReference>
<organism evidence="2 3">
    <name type="scientific">Moniliophthora roreri (strain MCA 2997)</name>
    <name type="common">Cocoa frosty pod rot fungus</name>
    <name type="synonym">Crinipellis roreri</name>
    <dbReference type="NCBI Taxonomy" id="1381753"/>
    <lineage>
        <taxon>Eukaryota</taxon>
        <taxon>Fungi</taxon>
        <taxon>Dikarya</taxon>
        <taxon>Basidiomycota</taxon>
        <taxon>Agaricomycotina</taxon>
        <taxon>Agaricomycetes</taxon>
        <taxon>Agaricomycetidae</taxon>
        <taxon>Agaricales</taxon>
        <taxon>Marasmiineae</taxon>
        <taxon>Marasmiaceae</taxon>
        <taxon>Moniliophthora</taxon>
    </lineage>
</organism>
<sequence>MGYHPRPLPMIFEKTMIPSVEKRITELQKLREETLALLDIVARRIKERTGRNFDRFEKGQKVWLEGKNLSLGYPSPKLSLKREGPFEIEEVLGPVTYKLKLLFQ</sequence>
<dbReference type="OrthoDB" id="2630497at2759"/>
<protein>
    <recommendedName>
        <fullName evidence="1">Tf2-1-like SH3-like domain-containing protein</fullName>
    </recommendedName>
</protein>
<feature type="domain" description="Tf2-1-like SH3-like" evidence="1">
    <location>
        <begin position="59"/>
        <end position="101"/>
    </location>
</feature>
<dbReference type="InterPro" id="IPR056924">
    <property type="entry name" value="SH3_Tf2-1"/>
</dbReference>
<proteinExistence type="predicted"/>
<dbReference type="HOGENOM" id="CLU_2250777_0_0_1"/>